<name>A0A0K2TV69_LEPSM</name>
<accession>A0A0K2TV69</accession>
<proteinExistence type="predicted"/>
<evidence type="ECO:0000313" key="1">
    <source>
        <dbReference type="EMBL" id="CDW29587.1"/>
    </source>
</evidence>
<organism evidence="1">
    <name type="scientific">Lepeophtheirus salmonis</name>
    <name type="common">Salmon louse</name>
    <name type="synonym">Caligus salmonis</name>
    <dbReference type="NCBI Taxonomy" id="72036"/>
    <lineage>
        <taxon>Eukaryota</taxon>
        <taxon>Metazoa</taxon>
        <taxon>Ecdysozoa</taxon>
        <taxon>Arthropoda</taxon>
        <taxon>Crustacea</taxon>
        <taxon>Multicrustacea</taxon>
        <taxon>Hexanauplia</taxon>
        <taxon>Copepoda</taxon>
        <taxon>Siphonostomatoida</taxon>
        <taxon>Caligidae</taxon>
        <taxon>Lepeophtheirus</taxon>
    </lineage>
</organism>
<dbReference type="EMBL" id="HACA01012226">
    <property type="protein sequence ID" value="CDW29587.1"/>
    <property type="molecule type" value="Transcribed_RNA"/>
</dbReference>
<reference evidence="1" key="1">
    <citation type="submission" date="2014-05" db="EMBL/GenBank/DDBJ databases">
        <authorList>
            <person name="Chronopoulou M."/>
        </authorList>
    </citation>
    <scope>NUCLEOTIDE SEQUENCE</scope>
    <source>
        <tissue evidence="1">Whole organism</tissue>
    </source>
</reference>
<dbReference type="AlphaFoldDB" id="A0A0K2TV69"/>
<protein>
    <submittedName>
        <fullName evidence="1">Uncharacterized protein</fullName>
    </submittedName>
</protein>
<sequence length="84" mass="8920">MCITALVIINVATLRSNDGFQAGVEGLAFATDVILRHGVLVLAVSGFEGLGVWMTDTTVHPLYMHPKFIVKGVGIRGVGRPKVS</sequence>